<reference evidence="3" key="1">
    <citation type="submission" date="2023-08" db="EMBL/GenBank/DDBJ databases">
        <title>A de novo genome assembly of Solanum verrucosum Schlechtendal, a Mexican diploid species geographically isolated from the other diploid A-genome species in potato relatives.</title>
        <authorList>
            <person name="Hosaka K."/>
        </authorList>
    </citation>
    <scope>NUCLEOTIDE SEQUENCE</scope>
    <source>
        <tissue evidence="3">Young leaves</tissue>
    </source>
</reference>
<keyword evidence="4" id="KW-1185">Reference proteome</keyword>
<dbReference type="InterPro" id="IPR043128">
    <property type="entry name" value="Rev_trsase/Diguanyl_cyclase"/>
</dbReference>
<proteinExistence type="predicted"/>
<sequence>MDLLLPVFKARKSKDGSQAQPSGSGLGAPRQNIFYALQNRQDLEGSLDIVTDCRTRLITFMVPNEPIISLERGNYVLKGQFVSCLKARKMNSKGCIYHPFRVRDTESETPTLESVPIVNEFSKCFLIVFPNSELYAKFSKYEFLSRSVAFLGHIVSGGGIQGDPKKIESVKNCPRSLSSSDIQSFLALVGYYKRFIKEFSSIASPLTTLTQKKVNFLWSDACEKSSQELKDRLTSAPILILPKGTDDFIVYCAASQIRLGCVLMQHEKVIAYASRQLKVHKKNYLTHYLELAAMDSVAHVDDGKKELVCDVHRLTRLVVHLVDSNEDGVNVQNGSETYLLLDVKDMQDLDYSVMIDLKSRFPKNPLRLSPKREMMPFNIKKSTPSLYSVNGEVTWSFRIHYLQSWYSFHISVLEVISEGSCIKMVPFEALYGRRCRSSIGWFEVYEATLIGPEFVHEALEKVRLIHERLKMAQSHQKSYANVRRREIKFEVDDWVYLKISPMKGVMRFGKKGKLIP</sequence>
<dbReference type="InterPro" id="IPR041577">
    <property type="entry name" value="RT_RNaseH_2"/>
</dbReference>
<dbReference type="Pfam" id="PF17919">
    <property type="entry name" value="RT_RNaseH_2"/>
    <property type="match status" value="1"/>
</dbReference>
<dbReference type="SUPFAM" id="SSF56672">
    <property type="entry name" value="DNA/RNA polymerases"/>
    <property type="match status" value="1"/>
</dbReference>
<evidence type="ECO:0000259" key="2">
    <source>
        <dbReference type="Pfam" id="PF17919"/>
    </source>
</evidence>
<keyword evidence="1" id="KW-0511">Multifunctional enzyme</keyword>
<dbReference type="InterPro" id="IPR050951">
    <property type="entry name" value="Retrovirus_Pol_polyprotein"/>
</dbReference>
<evidence type="ECO:0000313" key="3">
    <source>
        <dbReference type="EMBL" id="WMV49597.1"/>
    </source>
</evidence>
<name>A0AAF0UNL5_SOLVR</name>
<organism evidence="3 4">
    <name type="scientific">Solanum verrucosum</name>
    <dbReference type="NCBI Taxonomy" id="315347"/>
    <lineage>
        <taxon>Eukaryota</taxon>
        <taxon>Viridiplantae</taxon>
        <taxon>Streptophyta</taxon>
        <taxon>Embryophyta</taxon>
        <taxon>Tracheophyta</taxon>
        <taxon>Spermatophyta</taxon>
        <taxon>Magnoliopsida</taxon>
        <taxon>eudicotyledons</taxon>
        <taxon>Gunneridae</taxon>
        <taxon>Pentapetalae</taxon>
        <taxon>asterids</taxon>
        <taxon>lamiids</taxon>
        <taxon>Solanales</taxon>
        <taxon>Solanaceae</taxon>
        <taxon>Solanoideae</taxon>
        <taxon>Solaneae</taxon>
        <taxon>Solanum</taxon>
    </lineage>
</organism>
<gene>
    <name evidence="3" type="ORF">MTR67_042982</name>
</gene>
<dbReference type="FunFam" id="3.30.70.270:FF:000020">
    <property type="entry name" value="Transposon Tf2-6 polyprotein-like Protein"/>
    <property type="match status" value="1"/>
</dbReference>
<protein>
    <recommendedName>
        <fullName evidence="2">Reverse transcriptase/retrotransposon-derived protein RNase H-like domain-containing protein</fullName>
    </recommendedName>
</protein>
<dbReference type="InterPro" id="IPR043502">
    <property type="entry name" value="DNA/RNA_pol_sf"/>
</dbReference>
<dbReference type="Proteomes" id="UP001234989">
    <property type="component" value="Chromosome 10"/>
</dbReference>
<evidence type="ECO:0000256" key="1">
    <source>
        <dbReference type="ARBA" id="ARBA00023268"/>
    </source>
</evidence>
<dbReference type="AlphaFoldDB" id="A0AAF0UNL5"/>
<evidence type="ECO:0000313" key="4">
    <source>
        <dbReference type="Proteomes" id="UP001234989"/>
    </source>
</evidence>
<dbReference type="PANTHER" id="PTHR37984">
    <property type="entry name" value="PROTEIN CBG26694"/>
    <property type="match status" value="1"/>
</dbReference>
<dbReference type="EMBL" id="CP133621">
    <property type="protein sequence ID" value="WMV49597.1"/>
    <property type="molecule type" value="Genomic_DNA"/>
</dbReference>
<accession>A0AAF0UNL5</accession>
<dbReference type="GO" id="GO:0003824">
    <property type="term" value="F:catalytic activity"/>
    <property type="evidence" value="ECO:0007669"/>
    <property type="project" value="UniProtKB-KW"/>
</dbReference>
<feature type="domain" description="Reverse transcriptase/retrotransposon-derived protein RNase H-like" evidence="2">
    <location>
        <begin position="218"/>
        <end position="294"/>
    </location>
</feature>
<dbReference type="Gene3D" id="3.30.70.270">
    <property type="match status" value="1"/>
</dbReference>
<dbReference type="PANTHER" id="PTHR37984:SF5">
    <property type="entry name" value="PROTEIN NYNRIN-LIKE"/>
    <property type="match status" value="1"/>
</dbReference>